<dbReference type="Gene3D" id="3.10.450.50">
    <property type="match status" value="1"/>
</dbReference>
<protein>
    <submittedName>
        <fullName evidence="2">DUF4440 domain-containing protein</fullName>
    </submittedName>
</protein>
<dbReference type="PANTHER" id="PTHR41252">
    <property type="entry name" value="BLR2505 PROTEIN"/>
    <property type="match status" value="1"/>
</dbReference>
<accession>A0A2S0PEV8</accession>
<sequence>MNGRMSNLDIVRATYSGNAADNGRHLRAALAADAEWTEAAGFPYAGTYIGPDDILRNVHERLAREWDGYRAGVDQFHDAGEHIIAHGFYHGTYHATGRAFTAAFAHIHTLRDGRIVKFVQVVDSAKVWEAMRD</sequence>
<gene>
    <name evidence="2" type="ORF">DAI18_18995</name>
</gene>
<dbReference type="InterPro" id="IPR032710">
    <property type="entry name" value="NTF2-like_dom_sf"/>
</dbReference>
<organism evidence="2 3">
    <name type="scientific">Microvirgula aerodenitrificans</name>
    <dbReference type="NCBI Taxonomy" id="57480"/>
    <lineage>
        <taxon>Bacteria</taxon>
        <taxon>Pseudomonadati</taxon>
        <taxon>Pseudomonadota</taxon>
        <taxon>Betaproteobacteria</taxon>
        <taxon>Neisseriales</taxon>
        <taxon>Aquaspirillaceae</taxon>
        <taxon>Microvirgula</taxon>
    </lineage>
</organism>
<dbReference type="EMBL" id="CP028519">
    <property type="protein sequence ID" value="AVY95896.1"/>
    <property type="molecule type" value="Genomic_DNA"/>
</dbReference>
<dbReference type="InterPro" id="IPR037401">
    <property type="entry name" value="SnoaL-like"/>
</dbReference>
<dbReference type="OrthoDB" id="8451859at2"/>
<evidence type="ECO:0000313" key="3">
    <source>
        <dbReference type="Proteomes" id="UP000244173"/>
    </source>
</evidence>
<reference evidence="2 3" key="1">
    <citation type="submission" date="2018-04" db="EMBL/GenBank/DDBJ databases">
        <title>Denitrifier Microvirgula.</title>
        <authorList>
            <person name="Anderson E."/>
            <person name="Jang J."/>
            <person name="Ishii S."/>
        </authorList>
    </citation>
    <scope>NUCLEOTIDE SEQUENCE [LARGE SCALE GENOMIC DNA]</scope>
    <source>
        <strain evidence="2 3">BE2.4</strain>
    </source>
</reference>
<dbReference type="RefSeq" id="WP_107890245.1">
    <property type="nucleotide sequence ID" value="NZ_CP028519.1"/>
</dbReference>
<evidence type="ECO:0000259" key="1">
    <source>
        <dbReference type="Pfam" id="PF12680"/>
    </source>
</evidence>
<proteinExistence type="predicted"/>
<dbReference type="Pfam" id="PF12680">
    <property type="entry name" value="SnoaL_2"/>
    <property type="match status" value="1"/>
</dbReference>
<dbReference type="KEGG" id="maer:DAI18_18995"/>
<keyword evidence="3" id="KW-1185">Reference proteome</keyword>
<dbReference type="AlphaFoldDB" id="A0A2S0PEV8"/>
<dbReference type="STRING" id="1122240.GCA_000620105_02916"/>
<dbReference type="PANTHER" id="PTHR41252:SF1">
    <property type="entry name" value="BLR2505 PROTEIN"/>
    <property type="match status" value="1"/>
</dbReference>
<name>A0A2S0PEV8_9NEIS</name>
<dbReference type="Proteomes" id="UP000244173">
    <property type="component" value="Chromosome"/>
</dbReference>
<dbReference type="SUPFAM" id="SSF54427">
    <property type="entry name" value="NTF2-like"/>
    <property type="match status" value="1"/>
</dbReference>
<feature type="domain" description="SnoaL-like" evidence="1">
    <location>
        <begin position="11"/>
        <end position="117"/>
    </location>
</feature>
<evidence type="ECO:0000313" key="2">
    <source>
        <dbReference type="EMBL" id="AVY95896.1"/>
    </source>
</evidence>